<feature type="non-terminal residue" evidence="2">
    <location>
        <position position="1"/>
    </location>
</feature>
<proteinExistence type="predicted"/>
<name>A0A1I4WAZ6_9PROT</name>
<organism evidence="2 4">
    <name type="scientific">Nitrosomonas communis</name>
    <dbReference type="NCBI Taxonomy" id="44574"/>
    <lineage>
        <taxon>Bacteria</taxon>
        <taxon>Pseudomonadati</taxon>
        <taxon>Pseudomonadota</taxon>
        <taxon>Betaproteobacteria</taxon>
        <taxon>Nitrosomonadales</taxon>
        <taxon>Nitrosomonadaceae</taxon>
        <taxon>Nitrosomonas</taxon>
    </lineage>
</organism>
<dbReference type="RefSeq" id="WP_143083558.1">
    <property type="nucleotide sequence ID" value="NZ_FOUB01000104.1"/>
</dbReference>
<evidence type="ECO:0000313" key="4">
    <source>
        <dbReference type="Proteomes" id="UP000183287"/>
    </source>
</evidence>
<keyword evidence="4" id="KW-1185">Reference proteome</keyword>
<evidence type="ECO:0000313" key="2">
    <source>
        <dbReference type="EMBL" id="SFN10617.1"/>
    </source>
</evidence>
<dbReference type="EMBL" id="FOUB01000104">
    <property type="protein sequence ID" value="SFN10617.1"/>
    <property type="molecule type" value="Genomic_DNA"/>
</dbReference>
<reference evidence="4" key="2">
    <citation type="submission" date="2016-10" db="EMBL/GenBank/DDBJ databases">
        <authorList>
            <person name="Varghese N."/>
            <person name="Submissions S."/>
        </authorList>
    </citation>
    <scope>NUCLEOTIDE SEQUENCE [LARGE SCALE GENOMIC DNA]</scope>
    <source>
        <strain evidence="4">Nm44</strain>
    </source>
</reference>
<accession>A0A1I4WAZ6</accession>
<dbReference type="EMBL" id="FOUB01000104">
    <property type="protein sequence ID" value="SFN10785.1"/>
    <property type="molecule type" value="Genomic_DNA"/>
</dbReference>
<dbReference type="InterPro" id="IPR002560">
    <property type="entry name" value="Transposase_DDE"/>
</dbReference>
<dbReference type="AlphaFoldDB" id="A0A1I4WAZ6"/>
<protein>
    <submittedName>
        <fullName evidence="2">Transposase</fullName>
    </submittedName>
</protein>
<dbReference type="Proteomes" id="UP000183287">
    <property type="component" value="Unassembled WGS sequence"/>
</dbReference>
<reference evidence="2" key="1">
    <citation type="submission" date="2016-10" db="EMBL/GenBank/DDBJ databases">
        <authorList>
            <person name="de Groot N.N."/>
        </authorList>
    </citation>
    <scope>NUCLEOTIDE SEQUENCE [LARGE SCALE GENOMIC DNA]</scope>
    <source>
        <strain evidence="2">Nm44</strain>
    </source>
</reference>
<evidence type="ECO:0000259" key="1">
    <source>
        <dbReference type="Pfam" id="PF01610"/>
    </source>
</evidence>
<feature type="domain" description="Transposase IS204/IS1001/IS1096/IS1165 DDE" evidence="1">
    <location>
        <begin position="1"/>
        <end position="29"/>
    </location>
</feature>
<dbReference type="OrthoDB" id="8549697at2"/>
<gene>
    <name evidence="2" type="ORF">SAMN05421863_11041</name>
    <name evidence="3" type="ORF">SAMN05421863_11046</name>
</gene>
<evidence type="ECO:0000313" key="3">
    <source>
        <dbReference type="EMBL" id="SFN10785.1"/>
    </source>
</evidence>
<dbReference type="Pfam" id="PF01610">
    <property type="entry name" value="DDE_Tnp_ISL3"/>
    <property type="match status" value="1"/>
</dbReference>
<sequence length="41" mass="4753">PLEGINNKIKTLHKMAYGFRDVEFFKLKIMALHETSYVLVG</sequence>